<reference evidence="4" key="1">
    <citation type="submission" date="2020-01" db="EMBL/GenBank/DDBJ databases">
        <title>Genome sequence of Kobresia littledalei, the first chromosome-level genome in the family Cyperaceae.</title>
        <authorList>
            <person name="Qu G."/>
        </authorList>
    </citation>
    <scope>NUCLEOTIDE SEQUENCE</scope>
    <source>
        <strain evidence="4">C.B.Clarke</strain>
        <tissue evidence="4">Leaf</tissue>
    </source>
</reference>
<dbReference type="OrthoDB" id="286301at2759"/>
<comment type="similarity">
    <text evidence="1">Belongs to the fasciclin-like AGP family.</text>
</comment>
<proteinExistence type="inferred from homology"/>
<keyword evidence="2" id="KW-0812">Transmembrane</keyword>
<evidence type="ECO:0000256" key="2">
    <source>
        <dbReference type="SAM" id="Phobius"/>
    </source>
</evidence>
<evidence type="ECO:0000256" key="1">
    <source>
        <dbReference type="ARBA" id="ARBA00007843"/>
    </source>
</evidence>
<dbReference type="Pfam" id="PF02469">
    <property type="entry name" value="Fasciclin"/>
    <property type="match status" value="1"/>
</dbReference>
<gene>
    <name evidence="4" type="ORF">FCM35_KLT09186</name>
</gene>
<accession>A0A833QWI8</accession>
<dbReference type="Proteomes" id="UP000623129">
    <property type="component" value="Unassembled WGS sequence"/>
</dbReference>
<dbReference type="SUPFAM" id="SSF82153">
    <property type="entry name" value="FAS1 domain"/>
    <property type="match status" value="1"/>
</dbReference>
<comment type="caution">
    <text evidence="4">The sequence shown here is derived from an EMBL/GenBank/DDBJ whole genome shotgun (WGS) entry which is preliminary data.</text>
</comment>
<feature type="transmembrane region" description="Helical" evidence="2">
    <location>
        <begin position="21"/>
        <end position="43"/>
    </location>
</feature>
<evidence type="ECO:0000313" key="4">
    <source>
        <dbReference type="EMBL" id="KAF3326106.1"/>
    </source>
</evidence>
<name>A0A833QWI8_9POAL</name>
<dbReference type="AlphaFoldDB" id="A0A833QWI8"/>
<keyword evidence="2" id="KW-0472">Membrane</keyword>
<sequence length="217" mass="23735">MNVNVKNSAKRGGRVCSSSVFYLWVLLLLLALAGLQLLFSWSLPPLPLPKLKLSLIHNDSSFLCSSSSSLQSGDSGSGRICEFGDMMVSMLPVDLPFTLFVPSPPAFDKFLKLNPVQSLTPQNFNNTYAIISRVLGFSAVPQHLSAGALPVRTEVSVDAVSGFKLLTWRDLDGMVVVNGIRSECINIRKGDVIVHIISGVLMDAEFEQSFLPDYEDR</sequence>
<dbReference type="PANTHER" id="PTHR37232">
    <property type="entry name" value="FASCICLIN DOMAIN PROTEIN"/>
    <property type="match status" value="1"/>
</dbReference>
<organism evidence="4 5">
    <name type="scientific">Carex littledalei</name>
    <dbReference type="NCBI Taxonomy" id="544730"/>
    <lineage>
        <taxon>Eukaryota</taxon>
        <taxon>Viridiplantae</taxon>
        <taxon>Streptophyta</taxon>
        <taxon>Embryophyta</taxon>
        <taxon>Tracheophyta</taxon>
        <taxon>Spermatophyta</taxon>
        <taxon>Magnoliopsida</taxon>
        <taxon>Liliopsida</taxon>
        <taxon>Poales</taxon>
        <taxon>Cyperaceae</taxon>
        <taxon>Cyperoideae</taxon>
        <taxon>Cariceae</taxon>
        <taxon>Carex</taxon>
        <taxon>Carex subgen. Euthyceras</taxon>
    </lineage>
</organism>
<protein>
    <submittedName>
        <fullName evidence="4">Fasciclin domain-containing protein</fullName>
    </submittedName>
</protein>
<dbReference type="EMBL" id="SWLB01000019">
    <property type="protein sequence ID" value="KAF3326106.1"/>
    <property type="molecule type" value="Genomic_DNA"/>
</dbReference>
<evidence type="ECO:0000313" key="5">
    <source>
        <dbReference type="Proteomes" id="UP000623129"/>
    </source>
</evidence>
<dbReference type="InterPro" id="IPR000782">
    <property type="entry name" value="FAS1_domain"/>
</dbReference>
<dbReference type="Gene3D" id="2.30.180.10">
    <property type="entry name" value="FAS1 domain"/>
    <property type="match status" value="1"/>
</dbReference>
<feature type="domain" description="FAS1" evidence="3">
    <location>
        <begin position="67"/>
        <end position="201"/>
    </location>
</feature>
<dbReference type="PANTHER" id="PTHR37232:SF2">
    <property type="entry name" value="FAS1 DOMAIN-CONTAINING PROTEIN"/>
    <property type="match status" value="1"/>
</dbReference>
<keyword evidence="5" id="KW-1185">Reference proteome</keyword>
<dbReference type="InterPro" id="IPR036378">
    <property type="entry name" value="FAS1_dom_sf"/>
</dbReference>
<evidence type="ECO:0000259" key="3">
    <source>
        <dbReference type="PROSITE" id="PS50213"/>
    </source>
</evidence>
<keyword evidence="2" id="KW-1133">Transmembrane helix</keyword>
<dbReference type="PROSITE" id="PS50213">
    <property type="entry name" value="FAS1"/>
    <property type="match status" value="1"/>
</dbReference>